<evidence type="ECO:0000313" key="3">
    <source>
        <dbReference type="Proteomes" id="UP001153678"/>
    </source>
</evidence>
<protein>
    <submittedName>
        <fullName evidence="2">10890_t:CDS:1</fullName>
    </submittedName>
</protein>
<feature type="coiled-coil region" evidence="1">
    <location>
        <begin position="206"/>
        <end position="251"/>
    </location>
</feature>
<name>A0A9W4SNX7_9GLOM</name>
<proteinExistence type="predicted"/>
<accession>A0A9W4SNX7</accession>
<comment type="caution">
    <text evidence="2">The sequence shown here is derived from an EMBL/GenBank/DDBJ whole genome shotgun (WGS) entry which is preliminary data.</text>
</comment>
<reference evidence="2" key="1">
    <citation type="submission" date="2022-08" db="EMBL/GenBank/DDBJ databases">
        <authorList>
            <person name="Kallberg Y."/>
            <person name="Tangrot J."/>
            <person name="Rosling A."/>
        </authorList>
    </citation>
    <scope>NUCLEOTIDE SEQUENCE</scope>
    <source>
        <strain evidence="2">Wild A</strain>
    </source>
</reference>
<organism evidence="2 3">
    <name type="scientific">Funneliformis geosporum</name>
    <dbReference type="NCBI Taxonomy" id="1117311"/>
    <lineage>
        <taxon>Eukaryota</taxon>
        <taxon>Fungi</taxon>
        <taxon>Fungi incertae sedis</taxon>
        <taxon>Mucoromycota</taxon>
        <taxon>Glomeromycotina</taxon>
        <taxon>Glomeromycetes</taxon>
        <taxon>Glomerales</taxon>
        <taxon>Glomeraceae</taxon>
        <taxon>Funneliformis</taxon>
    </lineage>
</organism>
<dbReference type="Proteomes" id="UP001153678">
    <property type="component" value="Unassembled WGS sequence"/>
</dbReference>
<gene>
    <name evidence="2" type="ORF">FWILDA_LOCUS6313</name>
</gene>
<dbReference type="EMBL" id="CAMKVN010001128">
    <property type="protein sequence ID" value="CAI2173887.1"/>
    <property type="molecule type" value="Genomic_DNA"/>
</dbReference>
<sequence>MDIGENGSDQPQLFKGYYIKAKLTAFFEAAEERAKSAISKAEAHYRALAEFQLCSFGAYEREDEVASLWRQFRQDFVGLEKKSARLRAELDQNDKFIPCPMKRKGCCVKTQRILMQNDDDVLTEKGILDDGSINFHQARKTKEFEEKAKIFEEELERRQTLLQNKRNSLKRKKGQEVENDYQTAVHYVIARNKTLEKILSKVEINFSELRDLLKDFQEGLQNTQKNCEEQRALLERQIKNYHARNENVENENSNIV</sequence>
<keyword evidence="1" id="KW-0175">Coiled coil</keyword>
<evidence type="ECO:0000256" key="1">
    <source>
        <dbReference type="SAM" id="Coils"/>
    </source>
</evidence>
<evidence type="ECO:0000313" key="2">
    <source>
        <dbReference type="EMBL" id="CAI2173887.1"/>
    </source>
</evidence>
<dbReference type="AlphaFoldDB" id="A0A9W4SNX7"/>
<keyword evidence="3" id="KW-1185">Reference proteome</keyword>